<dbReference type="PANTHER" id="PTHR23024">
    <property type="entry name" value="ARYLACETAMIDE DEACETYLASE"/>
    <property type="match status" value="1"/>
</dbReference>
<dbReference type="InterPro" id="IPR050466">
    <property type="entry name" value="Carboxylest/Gibb_receptor"/>
</dbReference>
<dbReference type="InterPro" id="IPR029058">
    <property type="entry name" value="AB_hydrolase_fold"/>
</dbReference>
<dbReference type="Proteomes" id="UP001497525">
    <property type="component" value="Unassembled WGS sequence"/>
</dbReference>
<proteinExistence type="predicted"/>
<evidence type="ECO:0000259" key="1">
    <source>
        <dbReference type="Pfam" id="PF07859"/>
    </source>
</evidence>
<organism evidence="2 3">
    <name type="scientific">Calicophoron daubneyi</name>
    <name type="common">Rumen fluke</name>
    <name type="synonym">Paramphistomum daubneyi</name>
    <dbReference type="NCBI Taxonomy" id="300641"/>
    <lineage>
        <taxon>Eukaryota</taxon>
        <taxon>Metazoa</taxon>
        <taxon>Spiralia</taxon>
        <taxon>Lophotrochozoa</taxon>
        <taxon>Platyhelminthes</taxon>
        <taxon>Trematoda</taxon>
        <taxon>Digenea</taxon>
        <taxon>Plagiorchiida</taxon>
        <taxon>Pronocephalata</taxon>
        <taxon>Paramphistomoidea</taxon>
        <taxon>Paramphistomidae</taxon>
        <taxon>Calicophoron</taxon>
    </lineage>
</organism>
<feature type="domain" description="Alpha/beta hydrolase fold-3" evidence="1">
    <location>
        <begin position="98"/>
        <end position="291"/>
    </location>
</feature>
<dbReference type="SUPFAM" id="SSF53474">
    <property type="entry name" value="alpha/beta-Hydrolases"/>
    <property type="match status" value="1"/>
</dbReference>
<dbReference type="InterPro" id="IPR013094">
    <property type="entry name" value="AB_hydrolase_3"/>
</dbReference>
<dbReference type="EMBL" id="CAXLJL010000301">
    <property type="protein sequence ID" value="CAL5136333.1"/>
    <property type="molecule type" value="Genomic_DNA"/>
</dbReference>
<comment type="caution">
    <text evidence="2">The sequence shown here is derived from an EMBL/GenBank/DDBJ whole genome shotgun (WGS) entry which is preliminary data.</text>
</comment>
<dbReference type="PANTHER" id="PTHR23024:SF24">
    <property type="entry name" value="ALPHA_BETA HYDROLASE FOLD-3 DOMAIN-CONTAINING PROTEIN"/>
    <property type="match status" value="1"/>
</dbReference>
<accession>A0AAV2TMV0</accession>
<sequence>MNTNSDDPLAPNYDKEYDAMKWTRSNKGYSASGEPENYATTFQEEALKQSQACRRHESAINRADYSVMYGRPDDPDHGIEAFDWFPPQTFNLSSIQMFVFVHGGGWQLFNLEESSYWATPVTEAGAIFVSLSYRLCPWQSIQSMIYQLCKGMCKVYDHTLERIEQEIGNNAPDVNISLVGYSSGGHLVAEMIAQADECSEENRRWLNRVINVITISGAFDLRPFVHTVWNKAVGFKSTDEAWSVSPLRHFTELVASSPIRSDSLRWLICFSEYDPPTMIDQSMRFAEAIRSYRSSSAGKVCAEFGAVETYCVAEEDHCSSVLSLYYGVERSPLLRRIIEFVGLLKNPVTD</sequence>
<reference evidence="2" key="1">
    <citation type="submission" date="2024-06" db="EMBL/GenBank/DDBJ databases">
        <authorList>
            <person name="Liu X."/>
            <person name="Lenzi L."/>
            <person name="Haldenby T S."/>
            <person name="Uol C."/>
        </authorList>
    </citation>
    <scope>NUCLEOTIDE SEQUENCE</scope>
</reference>
<name>A0AAV2TMV0_CALDB</name>
<gene>
    <name evidence="2" type="ORF">CDAUBV1_LOCUS10394</name>
</gene>
<dbReference type="Pfam" id="PF07859">
    <property type="entry name" value="Abhydrolase_3"/>
    <property type="match status" value="1"/>
</dbReference>
<dbReference type="AlphaFoldDB" id="A0AAV2TMV0"/>
<evidence type="ECO:0000313" key="3">
    <source>
        <dbReference type="Proteomes" id="UP001497525"/>
    </source>
</evidence>
<dbReference type="GO" id="GO:0016787">
    <property type="term" value="F:hydrolase activity"/>
    <property type="evidence" value="ECO:0007669"/>
    <property type="project" value="InterPro"/>
</dbReference>
<evidence type="ECO:0000313" key="2">
    <source>
        <dbReference type="EMBL" id="CAL5136333.1"/>
    </source>
</evidence>
<protein>
    <recommendedName>
        <fullName evidence="1">Alpha/beta hydrolase fold-3 domain-containing protein</fullName>
    </recommendedName>
</protein>
<dbReference type="Gene3D" id="3.40.50.1820">
    <property type="entry name" value="alpha/beta hydrolase"/>
    <property type="match status" value="1"/>
</dbReference>